<organism evidence="3 4">
    <name type="scientific">Actinopolymorpha cephalotaxi</name>
    <dbReference type="NCBI Taxonomy" id="504797"/>
    <lineage>
        <taxon>Bacteria</taxon>
        <taxon>Bacillati</taxon>
        <taxon>Actinomycetota</taxon>
        <taxon>Actinomycetes</taxon>
        <taxon>Propionibacteriales</taxon>
        <taxon>Actinopolymorphaceae</taxon>
        <taxon>Actinopolymorpha</taxon>
    </lineage>
</organism>
<dbReference type="AlphaFoldDB" id="A0A1I2KUM7"/>
<protein>
    <submittedName>
        <fullName evidence="3">Uncharacterized protein</fullName>
    </submittedName>
</protein>
<sequence>MGAGVAAGEGELSDDGEEPEHPPASAEAVTVTTAATVVAVALPRTGADPERPRALGGVDLITQTPCHPGAP</sequence>
<reference evidence="2 5" key="2">
    <citation type="submission" date="2020-07" db="EMBL/GenBank/DDBJ databases">
        <title>Sequencing the genomes of 1000 actinobacteria strains.</title>
        <authorList>
            <person name="Klenk H.-P."/>
        </authorList>
    </citation>
    <scope>NUCLEOTIDE SEQUENCE [LARGE SCALE GENOMIC DNA]</scope>
    <source>
        <strain evidence="2 5">DSM 45117</strain>
    </source>
</reference>
<keyword evidence="5" id="KW-1185">Reference proteome</keyword>
<feature type="region of interest" description="Disordered" evidence="1">
    <location>
        <begin position="42"/>
        <end position="71"/>
    </location>
</feature>
<dbReference type="EMBL" id="JACBZA010000001">
    <property type="protein sequence ID" value="NYH84574.1"/>
    <property type="molecule type" value="Genomic_DNA"/>
</dbReference>
<evidence type="ECO:0000313" key="4">
    <source>
        <dbReference type="Proteomes" id="UP000199052"/>
    </source>
</evidence>
<dbReference type="Proteomes" id="UP000533017">
    <property type="component" value="Unassembled WGS sequence"/>
</dbReference>
<accession>A0A1I2KUM7</accession>
<gene>
    <name evidence="2" type="ORF">FHR37_003425</name>
    <name evidence="3" type="ORF">SAMN05421678_101431</name>
</gene>
<evidence type="ECO:0000256" key="1">
    <source>
        <dbReference type="SAM" id="MobiDB-lite"/>
    </source>
</evidence>
<evidence type="ECO:0000313" key="3">
    <source>
        <dbReference type="EMBL" id="SFF68751.1"/>
    </source>
</evidence>
<name>A0A1I2KUM7_9ACTN</name>
<evidence type="ECO:0000313" key="2">
    <source>
        <dbReference type="EMBL" id="NYH84574.1"/>
    </source>
</evidence>
<dbReference type="RefSeq" id="WP_175542310.1">
    <property type="nucleotide sequence ID" value="NZ_FOOI01000001.1"/>
</dbReference>
<reference evidence="3 4" key="1">
    <citation type="submission" date="2016-10" db="EMBL/GenBank/DDBJ databases">
        <authorList>
            <person name="de Groot N.N."/>
        </authorList>
    </citation>
    <scope>NUCLEOTIDE SEQUENCE [LARGE SCALE GENOMIC DNA]</scope>
    <source>
        <strain evidence="3 4">CPCC 202808</strain>
    </source>
</reference>
<proteinExistence type="predicted"/>
<dbReference type="EMBL" id="FOOI01000001">
    <property type="protein sequence ID" value="SFF68751.1"/>
    <property type="molecule type" value="Genomic_DNA"/>
</dbReference>
<evidence type="ECO:0000313" key="5">
    <source>
        <dbReference type="Proteomes" id="UP000533017"/>
    </source>
</evidence>
<dbReference type="Proteomes" id="UP000199052">
    <property type="component" value="Unassembled WGS sequence"/>
</dbReference>
<feature type="region of interest" description="Disordered" evidence="1">
    <location>
        <begin position="1"/>
        <end position="30"/>
    </location>
</feature>